<accession>A0A0A9FV09</accession>
<feature type="transmembrane region" description="Helical" evidence="1">
    <location>
        <begin position="6"/>
        <end position="24"/>
    </location>
</feature>
<sequence>MKVLVLGMIYWTLSCYLLAWLLHLKSSQHEYLFVDGEYHIYHN</sequence>
<evidence type="ECO:0000256" key="1">
    <source>
        <dbReference type="SAM" id="Phobius"/>
    </source>
</evidence>
<keyword evidence="1" id="KW-0472">Membrane</keyword>
<organism evidence="2">
    <name type="scientific">Arundo donax</name>
    <name type="common">Giant reed</name>
    <name type="synonym">Donax arundinaceus</name>
    <dbReference type="NCBI Taxonomy" id="35708"/>
    <lineage>
        <taxon>Eukaryota</taxon>
        <taxon>Viridiplantae</taxon>
        <taxon>Streptophyta</taxon>
        <taxon>Embryophyta</taxon>
        <taxon>Tracheophyta</taxon>
        <taxon>Spermatophyta</taxon>
        <taxon>Magnoliopsida</taxon>
        <taxon>Liliopsida</taxon>
        <taxon>Poales</taxon>
        <taxon>Poaceae</taxon>
        <taxon>PACMAD clade</taxon>
        <taxon>Arundinoideae</taxon>
        <taxon>Arundineae</taxon>
        <taxon>Arundo</taxon>
    </lineage>
</organism>
<dbReference type="PROSITE" id="PS51257">
    <property type="entry name" value="PROKAR_LIPOPROTEIN"/>
    <property type="match status" value="1"/>
</dbReference>
<reference evidence="2" key="2">
    <citation type="journal article" date="2015" name="Data Brief">
        <title>Shoot transcriptome of the giant reed, Arundo donax.</title>
        <authorList>
            <person name="Barrero R.A."/>
            <person name="Guerrero F.D."/>
            <person name="Moolhuijzen P."/>
            <person name="Goolsby J.A."/>
            <person name="Tidwell J."/>
            <person name="Bellgard S.E."/>
            <person name="Bellgard M.I."/>
        </authorList>
    </citation>
    <scope>NUCLEOTIDE SEQUENCE</scope>
    <source>
        <tissue evidence="2">Shoot tissue taken approximately 20 cm above the soil surface</tissue>
    </source>
</reference>
<dbReference type="EMBL" id="GBRH01183760">
    <property type="protein sequence ID" value="JAE14136.1"/>
    <property type="molecule type" value="Transcribed_RNA"/>
</dbReference>
<dbReference type="AlphaFoldDB" id="A0A0A9FV09"/>
<reference evidence="2" key="1">
    <citation type="submission" date="2014-09" db="EMBL/GenBank/DDBJ databases">
        <authorList>
            <person name="Magalhaes I.L.F."/>
            <person name="Oliveira U."/>
            <person name="Santos F.R."/>
            <person name="Vidigal T.H.D.A."/>
            <person name="Brescovit A.D."/>
            <person name="Santos A.J."/>
        </authorList>
    </citation>
    <scope>NUCLEOTIDE SEQUENCE</scope>
    <source>
        <tissue evidence="2">Shoot tissue taken approximately 20 cm above the soil surface</tissue>
    </source>
</reference>
<protein>
    <submittedName>
        <fullName evidence="2">Uncharacterized protein</fullName>
    </submittedName>
</protein>
<name>A0A0A9FV09_ARUDO</name>
<keyword evidence="1" id="KW-0812">Transmembrane</keyword>
<evidence type="ECO:0000313" key="2">
    <source>
        <dbReference type="EMBL" id="JAE14136.1"/>
    </source>
</evidence>
<proteinExistence type="predicted"/>
<keyword evidence="1" id="KW-1133">Transmembrane helix</keyword>